<dbReference type="Proteomes" id="UP000325313">
    <property type="component" value="Unassembled WGS sequence"/>
</dbReference>
<evidence type="ECO:0000313" key="2">
    <source>
        <dbReference type="EMBL" id="KAA1066599.1"/>
    </source>
</evidence>
<reference evidence="4 5" key="1">
    <citation type="submission" date="2019-05" db="EMBL/GenBank/DDBJ databases">
        <title>Emergence of the Ug99 lineage of the wheat stem rust pathogen through somatic hybridization.</title>
        <authorList>
            <person name="Li F."/>
            <person name="Upadhyaya N.M."/>
            <person name="Sperschneider J."/>
            <person name="Matny O."/>
            <person name="Nguyen-Phuc H."/>
            <person name="Mago R."/>
            <person name="Raley C."/>
            <person name="Miller M.E."/>
            <person name="Silverstein K.A.T."/>
            <person name="Henningsen E."/>
            <person name="Hirsch C.D."/>
            <person name="Visser B."/>
            <person name="Pretorius Z.A."/>
            <person name="Steffenson B.J."/>
            <person name="Schwessinger B."/>
            <person name="Dodds P.N."/>
            <person name="Figueroa M."/>
        </authorList>
    </citation>
    <scope>NUCLEOTIDE SEQUENCE [LARGE SCALE GENOMIC DNA]</scope>
    <source>
        <strain evidence="2">21-0</strain>
        <strain evidence="3 5">Ug99</strain>
    </source>
</reference>
<dbReference type="EMBL" id="VDEP01000440">
    <property type="protein sequence ID" value="KAA1081797.1"/>
    <property type="molecule type" value="Genomic_DNA"/>
</dbReference>
<protein>
    <submittedName>
        <fullName evidence="3">Uncharacterized protein</fullName>
    </submittedName>
</protein>
<feature type="compositionally biased region" description="Basic and acidic residues" evidence="1">
    <location>
        <begin position="696"/>
        <end position="705"/>
    </location>
</feature>
<evidence type="ECO:0000313" key="3">
    <source>
        <dbReference type="EMBL" id="KAA1081797.1"/>
    </source>
</evidence>
<sequence length="1102" mass="124531">MVHVSPWIQGFPTHPHPIPSLAANISPTNWEAADEAINKIGPGRKALLMTYNHGDGILRIPGANPSGDQYMVYPMTEIAFHQVPTHKSPYLHDETILLHKELIPGHAIPVLNSDLNLNYDRAQTSHQALPPKAPSTRLRKEAEPFTPLQSNGKSETLRRNAACEEKTNIKTLDEPTGQRKSINAQGLSIPMNGILKGTMPPATHFSSRTEAVANISKMDEKMSEELPIEPFVACPSNLKPPGPSNQGCPNNNFQKKNIDKERLDDPVLNTAGAAPAFSLGEEEISMKEKEGEGRASDHAPRYDEITVLNHRKKNGGNIANMNIANIPESLIHGPAHGIHVEPAPGKETQMGQKRSTTSTEIQSGIEPFSSIQGDTSKCCRKKGILTSPCKSESQINKIPLMAPKIDVEESITSAKMIQRERPTSKNQGLIEGGMGATILVNNNESTLGCKNLESDNPTYKDIPRQTDTSPASNTIEKPKRIEADFGKKFHKQELIIEEKFSQKFSTLTNSELGNYKFGRETESLMGKNEPAGLEKQSDINGNRISGQKSVDKNSVKRKVISSPPSLTENNLGKKTQKAQYKNSKKFFLKKESGGGETLKSRKLDWAVLSTVSEDPVEETSCGKVLDQKICLTETQDQSKENYKLKYKPSEKFEKGEIPQISNGNSGENFNINKKQKTKSKKNKKKSQKSNSQNDKGYQEFKEGERLVSNNEDGELHSFTRETKETSSIKIKEIQPPVLENFSENSDLPGIQSVKNVQRLYQNFNLAFHPGSQLKADEIYPGIKEPNEIQFDPQEEPNRFVDSSKKFLENYKAIFQDQKQMALEEDERNLYIKQHISIFIEKLKEFHFESPLLESITRYLKIQYPSEYIPLSDMDIDMYIQLRNVWNRNPKQVIVVIIYFSVTLGESEGLRRVNTMLKQISEYTTVINWRFIKASLLRNNDLTKEEANEIENFYKLSTRFPKIVNQKQDDSNEPKFKPRIRFNILESLGIFKSRRHIPISIEKFATYFSEKIHMRSLEADLESRRWKYGVDPRRLSLMFIHEKDKLGKQTYQNASIIKAERNQLVPGYASAEMHWVIEISSLNNHFSDSNTALGKGQVTSFVV</sequence>
<dbReference type="Proteomes" id="UP000324748">
    <property type="component" value="Unassembled WGS sequence"/>
</dbReference>
<keyword evidence="4" id="KW-1185">Reference proteome</keyword>
<accession>A0A5B0MYA5</accession>
<feature type="region of interest" description="Disordered" evidence="1">
    <location>
        <begin position="526"/>
        <end position="555"/>
    </location>
</feature>
<organism evidence="3 5">
    <name type="scientific">Puccinia graminis f. sp. tritici</name>
    <dbReference type="NCBI Taxonomy" id="56615"/>
    <lineage>
        <taxon>Eukaryota</taxon>
        <taxon>Fungi</taxon>
        <taxon>Dikarya</taxon>
        <taxon>Basidiomycota</taxon>
        <taxon>Pucciniomycotina</taxon>
        <taxon>Pucciniomycetes</taxon>
        <taxon>Pucciniales</taxon>
        <taxon>Pucciniaceae</taxon>
        <taxon>Puccinia</taxon>
    </lineage>
</organism>
<evidence type="ECO:0000313" key="4">
    <source>
        <dbReference type="Proteomes" id="UP000324748"/>
    </source>
</evidence>
<feature type="region of interest" description="Disordered" evidence="1">
    <location>
        <begin position="653"/>
        <end position="727"/>
    </location>
</feature>
<feature type="compositionally biased region" description="Basic residues" evidence="1">
    <location>
        <begin position="673"/>
        <end position="687"/>
    </location>
</feature>
<feature type="region of interest" description="Disordered" evidence="1">
    <location>
        <begin position="454"/>
        <end position="473"/>
    </location>
</feature>
<feature type="compositionally biased region" description="Basic and acidic residues" evidence="1">
    <location>
        <begin position="713"/>
        <end position="727"/>
    </location>
</feature>
<feature type="compositionally biased region" description="Polar residues" evidence="1">
    <location>
        <begin position="659"/>
        <end position="671"/>
    </location>
</feature>
<evidence type="ECO:0000313" key="5">
    <source>
        <dbReference type="Proteomes" id="UP000325313"/>
    </source>
</evidence>
<gene>
    <name evidence="2" type="ORF">PGT21_034291</name>
    <name evidence="3" type="ORF">PGTUg99_009026</name>
</gene>
<evidence type="ECO:0000256" key="1">
    <source>
        <dbReference type="SAM" id="MobiDB-lite"/>
    </source>
</evidence>
<comment type="caution">
    <text evidence="3">The sequence shown here is derived from an EMBL/GenBank/DDBJ whole genome shotgun (WGS) entry which is preliminary data.</text>
</comment>
<proteinExistence type="predicted"/>
<dbReference type="AlphaFoldDB" id="A0A5B0MYA5"/>
<feature type="compositionally biased region" description="Polar residues" evidence="1">
    <location>
        <begin position="538"/>
        <end position="548"/>
    </location>
</feature>
<name>A0A5B0MYA5_PUCGR</name>
<dbReference type="EMBL" id="VSWC01000196">
    <property type="protein sequence ID" value="KAA1066599.1"/>
    <property type="molecule type" value="Genomic_DNA"/>
</dbReference>